<keyword evidence="1" id="KW-1133">Transmembrane helix</keyword>
<keyword evidence="1" id="KW-0812">Transmembrane</keyword>
<accession>A0A4Y8PW19</accession>
<evidence type="ECO:0000259" key="2">
    <source>
        <dbReference type="Pfam" id="PF26347"/>
    </source>
</evidence>
<evidence type="ECO:0000313" key="3">
    <source>
        <dbReference type="EMBL" id="TFE85285.1"/>
    </source>
</evidence>
<evidence type="ECO:0000313" key="4">
    <source>
        <dbReference type="Proteomes" id="UP000298246"/>
    </source>
</evidence>
<feature type="domain" description="Sporulation membrane protein YtrI C-terminal" evidence="2">
    <location>
        <begin position="75"/>
        <end position="159"/>
    </location>
</feature>
<name>A0A4Y8PW19_9BACL</name>
<dbReference type="InterPro" id="IPR058620">
    <property type="entry name" value="YtrI_C"/>
</dbReference>
<keyword evidence="1" id="KW-0472">Membrane</keyword>
<protein>
    <recommendedName>
        <fullName evidence="2">Sporulation membrane protein YtrI C-terminal domain-containing protein</fullName>
    </recommendedName>
</protein>
<comment type="caution">
    <text evidence="3">The sequence shown here is derived from an EMBL/GenBank/DDBJ whole genome shotgun (WGS) entry which is preliminary data.</text>
</comment>
<dbReference type="AlphaFoldDB" id="A0A4Y8PW19"/>
<gene>
    <name evidence="3" type="ORF">B5M42_18040</name>
</gene>
<keyword evidence="4" id="KW-1185">Reference proteome</keyword>
<dbReference type="OrthoDB" id="2655161at2"/>
<reference evidence="3 4" key="1">
    <citation type="submission" date="2017-03" db="EMBL/GenBank/DDBJ databases">
        <title>Isolation of Levoglucosan Utilizing Bacteria.</title>
        <authorList>
            <person name="Arya A.S."/>
        </authorList>
    </citation>
    <scope>NUCLEOTIDE SEQUENCE [LARGE SCALE GENOMIC DNA]</scope>
    <source>
        <strain evidence="3 4">MEC069</strain>
    </source>
</reference>
<dbReference type="Pfam" id="PF26347">
    <property type="entry name" value="YtrI_sporulation"/>
    <property type="match status" value="1"/>
</dbReference>
<dbReference type="RefSeq" id="WP_134755315.1">
    <property type="nucleotide sequence ID" value="NZ_MYFO02000004.1"/>
</dbReference>
<proteinExistence type="predicted"/>
<feature type="transmembrane region" description="Helical" evidence="1">
    <location>
        <begin position="12"/>
        <end position="33"/>
    </location>
</feature>
<evidence type="ECO:0000256" key="1">
    <source>
        <dbReference type="SAM" id="Phobius"/>
    </source>
</evidence>
<organism evidence="3 4">
    <name type="scientific">Paenibacillus athensensis</name>
    <dbReference type="NCBI Taxonomy" id="1967502"/>
    <lineage>
        <taxon>Bacteria</taxon>
        <taxon>Bacillati</taxon>
        <taxon>Bacillota</taxon>
        <taxon>Bacilli</taxon>
        <taxon>Bacillales</taxon>
        <taxon>Paenibacillaceae</taxon>
        <taxon>Paenibacillus</taxon>
    </lineage>
</organism>
<sequence length="163" mass="18872">MRVPQFERYRRLLAGFGLLVSGAIIGSAVYMSIFQHNYNLLYVQLHKYMEENADLRRDVDALNKTRNKMALINVVNVYLVPGELEELPSEDIQKEIEGNVKNDLKLVIGQKAASVRDARPLYEQLIHQKLYSIHEKNYVIEVKSIVLVQTELSIWITAKEKRT</sequence>
<dbReference type="EMBL" id="MYFO01000027">
    <property type="protein sequence ID" value="TFE85285.1"/>
    <property type="molecule type" value="Genomic_DNA"/>
</dbReference>
<dbReference type="Proteomes" id="UP000298246">
    <property type="component" value="Unassembled WGS sequence"/>
</dbReference>